<organism evidence="2">
    <name type="scientific">uncultured Ramlibacter sp</name>
    <dbReference type="NCBI Taxonomy" id="260755"/>
    <lineage>
        <taxon>Bacteria</taxon>
        <taxon>Pseudomonadati</taxon>
        <taxon>Pseudomonadota</taxon>
        <taxon>Betaproteobacteria</taxon>
        <taxon>Burkholderiales</taxon>
        <taxon>Comamonadaceae</taxon>
        <taxon>Ramlibacter</taxon>
        <taxon>environmental samples</taxon>
    </lineage>
</organism>
<evidence type="ECO:0000313" key="2">
    <source>
        <dbReference type="EMBL" id="CAA9427294.1"/>
    </source>
</evidence>
<feature type="non-terminal residue" evidence="2">
    <location>
        <position position="1"/>
    </location>
</feature>
<protein>
    <submittedName>
        <fullName evidence="2">Uncharacterized protein</fullName>
    </submittedName>
</protein>
<proteinExistence type="predicted"/>
<feature type="non-terminal residue" evidence="2">
    <location>
        <position position="60"/>
    </location>
</feature>
<gene>
    <name evidence="2" type="ORF">AVDCRST_MAG51-2409</name>
</gene>
<accession>A0A6J4Q3S3</accession>
<feature type="region of interest" description="Disordered" evidence="1">
    <location>
        <begin position="1"/>
        <end position="60"/>
    </location>
</feature>
<reference evidence="2" key="1">
    <citation type="submission" date="2020-02" db="EMBL/GenBank/DDBJ databases">
        <authorList>
            <person name="Meier V. D."/>
        </authorList>
    </citation>
    <scope>NUCLEOTIDE SEQUENCE</scope>
    <source>
        <strain evidence="2">AVDCRST_MAG51</strain>
    </source>
</reference>
<feature type="compositionally biased region" description="Low complexity" evidence="1">
    <location>
        <begin position="9"/>
        <end position="51"/>
    </location>
</feature>
<name>A0A6J4Q3S3_9BURK</name>
<dbReference type="EMBL" id="CADCUX010000514">
    <property type="protein sequence ID" value="CAA9427294.1"/>
    <property type="molecule type" value="Genomic_DNA"/>
</dbReference>
<evidence type="ECO:0000256" key="1">
    <source>
        <dbReference type="SAM" id="MobiDB-lite"/>
    </source>
</evidence>
<dbReference type="AlphaFoldDB" id="A0A6J4Q3S3"/>
<sequence length="60" mass="6233">PSSTRCEVRSGSTTTSTRSRTTTCARSAATGRAGWSTSRSTSPSCETTETPIRSSARCAS</sequence>